<evidence type="ECO:0000256" key="1">
    <source>
        <dbReference type="ARBA" id="ARBA00009178"/>
    </source>
</evidence>
<comment type="similarity">
    <text evidence="1">Belongs to the plant rapid alkalinization factor (RALF) family.</text>
</comment>
<organism evidence="6 7">
    <name type="scientific">Stephania japonica</name>
    <dbReference type="NCBI Taxonomy" id="461633"/>
    <lineage>
        <taxon>Eukaryota</taxon>
        <taxon>Viridiplantae</taxon>
        <taxon>Streptophyta</taxon>
        <taxon>Embryophyta</taxon>
        <taxon>Tracheophyta</taxon>
        <taxon>Spermatophyta</taxon>
        <taxon>Magnoliopsida</taxon>
        <taxon>Ranunculales</taxon>
        <taxon>Menispermaceae</taxon>
        <taxon>Menispermoideae</taxon>
        <taxon>Cissampelideae</taxon>
        <taxon>Stephania</taxon>
    </lineage>
</organism>
<comment type="caution">
    <text evidence="6">The sequence shown here is derived from an EMBL/GenBank/DDBJ whole genome shotgun (WGS) entry which is preliminary data.</text>
</comment>
<dbReference type="InterPro" id="IPR008801">
    <property type="entry name" value="RALF"/>
</dbReference>
<name>A0AAP0JQQ3_9MAGN</name>
<keyword evidence="3 5" id="KW-0732">Signal</keyword>
<dbReference type="AlphaFoldDB" id="A0AAP0JQQ3"/>
<dbReference type="EMBL" id="JBBNAE010000003">
    <property type="protein sequence ID" value="KAK9138471.1"/>
    <property type="molecule type" value="Genomic_DNA"/>
</dbReference>
<feature type="chain" id="PRO_5042981074" description="Rapid ALkalinization Factor" evidence="5">
    <location>
        <begin position="24"/>
        <end position="125"/>
    </location>
</feature>
<dbReference type="PANTHER" id="PTHR33136">
    <property type="entry name" value="RAPID ALKALINIZATION FACTOR-LIKE"/>
    <property type="match status" value="1"/>
</dbReference>
<dbReference type="Proteomes" id="UP001417504">
    <property type="component" value="Unassembled WGS sequence"/>
</dbReference>
<keyword evidence="7" id="KW-1185">Reference proteome</keyword>
<keyword evidence="4" id="KW-1015">Disulfide bond</keyword>
<keyword evidence="2" id="KW-0372">Hormone</keyword>
<evidence type="ECO:0000256" key="3">
    <source>
        <dbReference type="ARBA" id="ARBA00022729"/>
    </source>
</evidence>
<evidence type="ECO:0000256" key="4">
    <source>
        <dbReference type="ARBA" id="ARBA00023157"/>
    </source>
</evidence>
<sequence length="125" mass="14257">MENKLILFNLLILLHTQIFTCNGVPVFESTSLGNKGMEVMVKRSCIGNKGLCLWENVMESEMEMDSEINKRVLLMQPKKYISYQSLKKDFVPCTTPGAPYYNCHQVGNANPYHRGCEMISECRGK</sequence>
<evidence type="ECO:0000313" key="6">
    <source>
        <dbReference type="EMBL" id="KAK9138471.1"/>
    </source>
</evidence>
<gene>
    <name evidence="6" type="ORF">Sjap_009065</name>
</gene>
<dbReference type="GO" id="GO:0005179">
    <property type="term" value="F:hormone activity"/>
    <property type="evidence" value="ECO:0007669"/>
    <property type="project" value="UniProtKB-KW"/>
</dbReference>
<dbReference type="PANTHER" id="PTHR33136:SF36">
    <property type="entry name" value="PROTEIN RALF-LIKE 31"/>
    <property type="match status" value="1"/>
</dbReference>
<evidence type="ECO:0000256" key="2">
    <source>
        <dbReference type="ARBA" id="ARBA00022702"/>
    </source>
</evidence>
<feature type="signal peptide" evidence="5">
    <location>
        <begin position="1"/>
        <end position="23"/>
    </location>
</feature>
<evidence type="ECO:0000313" key="7">
    <source>
        <dbReference type="Proteomes" id="UP001417504"/>
    </source>
</evidence>
<proteinExistence type="inferred from homology"/>
<dbReference type="GO" id="GO:0019722">
    <property type="term" value="P:calcium-mediated signaling"/>
    <property type="evidence" value="ECO:0007669"/>
    <property type="project" value="TreeGrafter"/>
</dbReference>
<dbReference type="GO" id="GO:0009506">
    <property type="term" value="C:plasmodesma"/>
    <property type="evidence" value="ECO:0007669"/>
    <property type="project" value="TreeGrafter"/>
</dbReference>
<protein>
    <recommendedName>
        <fullName evidence="8">Rapid ALkalinization Factor</fullName>
    </recommendedName>
</protein>
<accession>A0AAP0JQQ3</accession>
<reference evidence="6 7" key="1">
    <citation type="submission" date="2024-01" db="EMBL/GenBank/DDBJ databases">
        <title>Genome assemblies of Stephania.</title>
        <authorList>
            <person name="Yang L."/>
        </authorList>
    </citation>
    <scope>NUCLEOTIDE SEQUENCE [LARGE SCALE GENOMIC DNA]</scope>
    <source>
        <strain evidence="6">QJT</strain>
        <tissue evidence="6">Leaf</tissue>
    </source>
</reference>
<dbReference type="Pfam" id="PF05498">
    <property type="entry name" value="RALF"/>
    <property type="match status" value="1"/>
</dbReference>
<evidence type="ECO:0000256" key="5">
    <source>
        <dbReference type="SAM" id="SignalP"/>
    </source>
</evidence>
<evidence type="ECO:0008006" key="8">
    <source>
        <dbReference type="Google" id="ProtNLM"/>
    </source>
</evidence>